<dbReference type="KEGG" id="ccl:Clocl_1666"/>
<organism evidence="1 2">
    <name type="scientific">Acetivibrio clariflavus (strain DSM 19732 / NBRC 101661 / EBR45)</name>
    <name type="common">Clostridium clariflavum</name>
    <dbReference type="NCBI Taxonomy" id="720554"/>
    <lineage>
        <taxon>Bacteria</taxon>
        <taxon>Bacillati</taxon>
        <taxon>Bacillota</taxon>
        <taxon>Clostridia</taxon>
        <taxon>Eubacteriales</taxon>
        <taxon>Oscillospiraceae</taxon>
        <taxon>Acetivibrio</taxon>
    </lineage>
</organism>
<dbReference type="OrthoDB" id="3213544at2"/>
<dbReference type="STRING" id="720554.Clocl_1666"/>
<reference evidence="2" key="1">
    <citation type="submission" date="2011-12" db="EMBL/GenBank/DDBJ databases">
        <title>Complete sequence of Clostridium clariflavum DSM 19732.</title>
        <authorList>
            <consortium name="US DOE Joint Genome Institute"/>
            <person name="Lucas S."/>
            <person name="Han J."/>
            <person name="Lapidus A."/>
            <person name="Cheng J.-F."/>
            <person name="Goodwin L."/>
            <person name="Pitluck S."/>
            <person name="Peters L."/>
            <person name="Teshima H."/>
            <person name="Detter J.C."/>
            <person name="Han C."/>
            <person name="Tapia R."/>
            <person name="Land M."/>
            <person name="Hauser L."/>
            <person name="Kyrpides N."/>
            <person name="Ivanova N."/>
            <person name="Pagani I."/>
            <person name="Kitzmiller T."/>
            <person name="Lynd L."/>
            <person name="Izquierdo J."/>
            <person name="Woyke T."/>
        </authorList>
    </citation>
    <scope>NUCLEOTIDE SEQUENCE [LARGE SCALE GENOMIC DNA]</scope>
    <source>
        <strain evidence="2">DSM 19732 / NBRC 101661 / EBR45</strain>
    </source>
</reference>
<protein>
    <recommendedName>
        <fullName evidence="3">YgiT-type zinc finger domain-containing protein</fullName>
    </recommendedName>
</protein>
<dbReference type="HOGENOM" id="CLU_2536633_0_0_9"/>
<dbReference type="EMBL" id="CP003065">
    <property type="protein sequence ID" value="AEV68288.1"/>
    <property type="molecule type" value="Genomic_DNA"/>
</dbReference>
<reference evidence="1 2" key="2">
    <citation type="journal article" date="2012" name="Stand. Genomic Sci.">
        <title>Complete Genome Sequence of Clostridium clariflavum DSM 19732.</title>
        <authorList>
            <person name="Izquierdo J.A."/>
            <person name="Goodwin L."/>
            <person name="Davenport K.W."/>
            <person name="Teshima H."/>
            <person name="Bruce D."/>
            <person name="Detter C."/>
            <person name="Tapia R."/>
            <person name="Han S."/>
            <person name="Land M."/>
            <person name="Hauser L."/>
            <person name="Jeffries C.D."/>
            <person name="Han J."/>
            <person name="Pitluck S."/>
            <person name="Nolan M."/>
            <person name="Chen A."/>
            <person name="Huntemann M."/>
            <person name="Mavromatis K."/>
            <person name="Mikhailova N."/>
            <person name="Liolios K."/>
            <person name="Woyke T."/>
            <person name="Lynd L.R."/>
        </authorList>
    </citation>
    <scope>NUCLEOTIDE SEQUENCE [LARGE SCALE GENOMIC DNA]</scope>
    <source>
        <strain evidence="2">DSM 19732 / NBRC 101661 / EBR45</strain>
    </source>
</reference>
<accession>G8LSI4</accession>
<keyword evidence="2" id="KW-1185">Reference proteome</keyword>
<evidence type="ECO:0000313" key="2">
    <source>
        <dbReference type="Proteomes" id="UP000005435"/>
    </source>
</evidence>
<evidence type="ECO:0008006" key="3">
    <source>
        <dbReference type="Google" id="ProtNLM"/>
    </source>
</evidence>
<dbReference type="AlphaFoldDB" id="G8LSI4"/>
<dbReference type="RefSeq" id="WP_014254877.1">
    <property type="nucleotide sequence ID" value="NC_016627.1"/>
</dbReference>
<sequence>MDEAEYKIEEIVFCENCQDDVKYEIRSEIIKIDMEDIEFSYEALVPYCKECGEEVSVPEINDLNIIRAYKAQKEALENREEFK</sequence>
<evidence type="ECO:0000313" key="1">
    <source>
        <dbReference type="EMBL" id="AEV68288.1"/>
    </source>
</evidence>
<dbReference type="eggNOG" id="ENOG50349KF">
    <property type="taxonomic scope" value="Bacteria"/>
</dbReference>
<dbReference type="Proteomes" id="UP000005435">
    <property type="component" value="Chromosome"/>
</dbReference>
<proteinExistence type="predicted"/>
<gene>
    <name evidence="1" type="ordered locus">Clocl_1666</name>
</gene>
<name>G8LSI4_ACECE</name>